<dbReference type="Proteomes" id="UP000183120">
    <property type="component" value="Unassembled WGS sequence"/>
</dbReference>
<gene>
    <name evidence="1" type="ORF">AUJ73_01500</name>
</gene>
<dbReference type="AlphaFoldDB" id="A0A1J4TV93"/>
<reference evidence="1 2" key="1">
    <citation type="journal article" date="2016" name="Environ. Microbiol.">
        <title>Genomic resolution of a cold subsurface aquifer community provides metabolic insights for novel microbes adapted to high CO concentrations.</title>
        <authorList>
            <person name="Probst A.J."/>
            <person name="Castelle C.J."/>
            <person name="Singh A."/>
            <person name="Brown C.T."/>
            <person name="Anantharaman K."/>
            <person name="Sharon I."/>
            <person name="Hug L.A."/>
            <person name="Burstein D."/>
            <person name="Emerson J.B."/>
            <person name="Thomas B.C."/>
            <person name="Banfield J.F."/>
        </authorList>
    </citation>
    <scope>NUCLEOTIDE SEQUENCE [LARGE SCALE GENOMIC DNA]</scope>
    <source>
        <strain evidence="1">CG1_02_37_22</strain>
    </source>
</reference>
<evidence type="ECO:0000313" key="1">
    <source>
        <dbReference type="EMBL" id="OIO14939.1"/>
    </source>
</evidence>
<accession>A0A1J4TV93</accession>
<proteinExistence type="predicted"/>
<protein>
    <submittedName>
        <fullName evidence="1">Uncharacterized protein</fullName>
    </submittedName>
</protein>
<dbReference type="EMBL" id="MNUY01000022">
    <property type="protein sequence ID" value="OIO14939.1"/>
    <property type="molecule type" value="Genomic_DNA"/>
</dbReference>
<organism evidence="1 2">
    <name type="scientific">Candidatus Gottesmanbacteria bacterium CG1_02_37_22</name>
    <dbReference type="NCBI Taxonomy" id="1805209"/>
    <lineage>
        <taxon>Bacteria</taxon>
        <taxon>Candidatus Gottesmaniibacteriota</taxon>
    </lineage>
</organism>
<dbReference type="STRING" id="1805209.AUJ73_01500"/>
<comment type="caution">
    <text evidence="1">The sequence shown here is derived from an EMBL/GenBank/DDBJ whole genome shotgun (WGS) entry which is preliminary data.</text>
</comment>
<evidence type="ECO:0000313" key="2">
    <source>
        <dbReference type="Proteomes" id="UP000183120"/>
    </source>
</evidence>
<sequence length="68" mass="7913">MFKNIIAPMQAWLLSQKRCVGCGLPLTQGKVLKRTKEEHTVSCEKCSRIYLYNLQTKRYKRAPINVKT</sequence>
<name>A0A1J4TV93_9BACT</name>